<feature type="signal peptide" evidence="1">
    <location>
        <begin position="1"/>
        <end position="26"/>
    </location>
</feature>
<sequence length="178" mass="19801">MPPNIVLFVAALTVFLPLANLYPTSGADVLQYRSVDPAIPHDAQPLDTSTAPNLVTRDLTSLLDLSRALVPTQSFQLDHLGAPGDQTYYRILITFLDLLSTCTKLTRDKLIQWRLAESKDRNEQEFLKRLQSESPGRVVFPDTSIVNPGSGHGTLWTTGRKLPFFLPSVNANTVDIRR</sequence>
<gene>
    <name evidence="2" type="ORF">BEMITA_LOCUS5673</name>
</gene>
<protein>
    <submittedName>
        <fullName evidence="2">Uncharacterized protein</fullName>
    </submittedName>
</protein>
<proteinExistence type="predicted"/>
<feature type="chain" id="PRO_5040472916" evidence="1">
    <location>
        <begin position="27"/>
        <end position="178"/>
    </location>
</feature>
<evidence type="ECO:0000256" key="1">
    <source>
        <dbReference type="SAM" id="SignalP"/>
    </source>
</evidence>
<dbReference type="AlphaFoldDB" id="A0A9P0F0D5"/>
<evidence type="ECO:0000313" key="3">
    <source>
        <dbReference type="Proteomes" id="UP001152759"/>
    </source>
</evidence>
<evidence type="ECO:0000313" key="2">
    <source>
        <dbReference type="EMBL" id="CAH0386580.1"/>
    </source>
</evidence>
<keyword evidence="3" id="KW-1185">Reference proteome</keyword>
<accession>A0A9P0F0D5</accession>
<dbReference type="Proteomes" id="UP001152759">
    <property type="component" value="Chromosome 3"/>
</dbReference>
<organism evidence="2 3">
    <name type="scientific">Bemisia tabaci</name>
    <name type="common">Sweetpotato whitefly</name>
    <name type="synonym">Aleurodes tabaci</name>
    <dbReference type="NCBI Taxonomy" id="7038"/>
    <lineage>
        <taxon>Eukaryota</taxon>
        <taxon>Metazoa</taxon>
        <taxon>Ecdysozoa</taxon>
        <taxon>Arthropoda</taxon>
        <taxon>Hexapoda</taxon>
        <taxon>Insecta</taxon>
        <taxon>Pterygota</taxon>
        <taxon>Neoptera</taxon>
        <taxon>Paraneoptera</taxon>
        <taxon>Hemiptera</taxon>
        <taxon>Sternorrhyncha</taxon>
        <taxon>Aleyrodoidea</taxon>
        <taxon>Aleyrodidae</taxon>
        <taxon>Aleyrodinae</taxon>
        <taxon>Bemisia</taxon>
    </lineage>
</organism>
<reference evidence="2" key="1">
    <citation type="submission" date="2021-12" db="EMBL/GenBank/DDBJ databases">
        <authorList>
            <person name="King R."/>
        </authorList>
    </citation>
    <scope>NUCLEOTIDE SEQUENCE</scope>
</reference>
<keyword evidence="1" id="KW-0732">Signal</keyword>
<name>A0A9P0F0D5_BEMTA</name>
<dbReference type="EMBL" id="OU963864">
    <property type="protein sequence ID" value="CAH0386580.1"/>
    <property type="molecule type" value="Genomic_DNA"/>
</dbReference>